<dbReference type="Proteomes" id="UP000501570">
    <property type="component" value="Chromosome"/>
</dbReference>
<proteinExistence type="predicted"/>
<evidence type="ECO:0000313" key="1">
    <source>
        <dbReference type="EMBL" id="QIY91209.1"/>
    </source>
</evidence>
<dbReference type="RefSeq" id="WP_168238585.1">
    <property type="nucleotide sequence ID" value="NZ_CP050995.1"/>
</dbReference>
<evidence type="ECO:0000313" key="2">
    <source>
        <dbReference type="Proteomes" id="UP000501570"/>
    </source>
</evidence>
<sequence length="294" mass="35014">MKQSGILFLIILFNYCFSQEKHETISIKEEYTPLKTYENDKIVKNDRKKEVLSYVYKISAGKDTVKYYNDTYTPIDKTIPITFILKNDKKNDNLILLINEEEKDSDSMIIKFTDQFQMISINQNDNYQLNPIYYSELKNSIYINKNILDLTDLLDDNLGDYPYQLRYLNRISSYKKYKNQDFKIIKATVKTSRTQSDEQDTWNVIYKYDKSNILQSVAKTSTDGEISFEKKLLSKKNTEYKFKVHNNVESRYEDNDEITFDVNKNTYSRMQSHFQFGLVKEETSQLKTILFRKE</sequence>
<keyword evidence="2" id="KW-1185">Reference proteome</keyword>
<organism evidence="1 2">
    <name type="scientific">Chryseobacterium gallinarum</name>
    <dbReference type="NCBI Taxonomy" id="1324352"/>
    <lineage>
        <taxon>Bacteria</taxon>
        <taxon>Pseudomonadati</taxon>
        <taxon>Bacteroidota</taxon>
        <taxon>Flavobacteriia</taxon>
        <taxon>Flavobacteriales</taxon>
        <taxon>Weeksellaceae</taxon>
        <taxon>Chryseobacterium group</taxon>
        <taxon>Chryseobacterium</taxon>
    </lineage>
</organism>
<accession>A0ABX6KUX3</accession>
<name>A0ABX6KUX3_CHRGL</name>
<reference evidence="1 2" key="1">
    <citation type="submission" date="2019-09" db="EMBL/GenBank/DDBJ databases">
        <title>FDA dAtabase for Regulatory Grade micrObial Sequences (FDA-ARGOS): Supporting development and validation of Infectious Disease Dx tests.</title>
        <authorList>
            <person name="Sciortino C."/>
            <person name="Tallon L."/>
            <person name="Sadzewicz L."/>
            <person name="Vavikolanu K."/>
            <person name="Mehta A."/>
            <person name="Aluvathingal J."/>
            <person name="Nadendla S."/>
            <person name="Nandy P."/>
            <person name="Geyer C."/>
            <person name="Yan Y."/>
            <person name="Sichtig H."/>
        </authorList>
    </citation>
    <scope>NUCLEOTIDE SEQUENCE [LARGE SCALE GENOMIC DNA]</scope>
    <source>
        <strain evidence="1 2">FDAARGOS_636</strain>
    </source>
</reference>
<dbReference type="EMBL" id="CP050995">
    <property type="protein sequence ID" value="QIY91209.1"/>
    <property type="molecule type" value="Genomic_DNA"/>
</dbReference>
<gene>
    <name evidence="1" type="ORF">FOB44_11385</name>
</gene>
<protein>
    <submittedName>
        <fullName evidence="1">Uncharacterized protein</fullName>
    </submittedName>
</protein>